<protein>
    <submittedName>
        <fullName evidence="2">Uncharacterized protein</fullName>
    </submittedName>
</protein>
<dbReference type="EMBL" id="JBHFFA010000004">
    <property type="protein sequence ID" value="KAL2632231.1"/>
    <property type="molecule type" value="Genomic_DNA"/>
</dbReference>
<feature type="region of interest" description="Disordered" evidence="1">
    <location>
        <begin position="87"/>
        <end position="131"/>
    </location>
</feature>
<comment type="caution">
    <text evidence="2">The sequence shown here is derived from an EMBL/GenBank/DDBJ whole genome shotgun (WGS) entry which is preliminary data.</text>
</comment>
<organism evidence="2 3">
    <name type="scientific">Riccia fluitans</name>
    <dbReference type="NCBI Taxonomy" id="41844"/>
    <lineage>
        <taxon>Eukaryota</taxon>
        <taxon>Viridiplantae</taxon>
        <taxon>Streptophyta</taxon>
        <taxon>Embryophyta</taxon>
        <taxon>Marchantiophyta</taxon>
        <taxon>Marchantiopsida</taxon>
        <taxon>Marchantiidae</taxon>
        <taxon>Marchantiales</taxon>
        <taxon>Ricciaceae</taxon>
        <taxon>Riccia</taxon>
    </lineage>
</organism>
<evidence type="ECO:0000256" key="1">
    <source>
        <dbReference type="SAM" id="MobiDB-lite"/>
    </source>
</evidence>
<keyword evidence="3" id="KW-1185">Reference proteome</keyword>
<evidence type="ECO:0000313" key="2">
    <source>
        <dbReference type="EMBL" id="KAL2632231.1"/>
    </source>
</evidence>
<feature type="compositionally biased region" description="Polar residues" evidence="1">
    <location>
        <begin position="97"/>
        <end position="113"/>
    </location>
</feature>
<proteinExistence type="predicted"/>
<sequence length="131" mass="14404">MAATSQIDEFFCVAAQKSNILGVRYQVIMEARNLLDEFSQERGIPKSQSMDYSLDPCTQTYLRNLFVMQQNPLPSIPAFVVPPIPSRPVSLPHHSPQPVQSNRAPESSISKGNSDGAAAGFIPSTVVDNEW</sequence>
<dbReference type="AlphaFoldDB" id="A0ABD1YN87"/>
<reference evidence="2 3" key="1">
    <citation type="submission" date="2024-09" db="EMBL/GenBank/DDBJ databases">
        <title>Chromosome-scale assembly of Riccia fluitans.</title>
        <authorList>
            <person name="Paukszto L."/>
            <person name="Sawicki J."/>
            <person name="Karawczyk K."/>
            <person name="Piernik-Szablinska J."/>
            <person name="Szczecinska M."/>
            <person name="Mazdziarz M."/>
        </authorList>
    </citation>
    <scope>NUCLEOTIDE SEQUENCE [LARGE SCALE GENOMIC DNA]</scope>
    <source>
        <strain evidence="2">Rf_01</strain>
        <tissue evidence="2">Aerial parts of the thallus</tissue>
    </source>
</reference>
<name>A0ABD1YN87_9MARC</name>
<gene>
    <name evidence="2" type="ORF">R1flu_016917</name>
</gene>
<accession>A0ABD1YN87</accession>
<dbReference type="Proteomes" id="UP001605036">
    <property type="component" value="Unassembled WGS sequence"/>
</dbReference>
<evidence type="ECO:0000313" key="3">
    <source>
        <dbReference type="Proteomes" id="UP001605036"/>
    </source>
</evidence>